<organism evidence="2 3">
    <name type="scientific">Streptomyces iconiensis</name>
    <dbReference type="NCBI Taxonomy" id="1384038"/>
    <lineage>
        <taxon>Bacteria</taxon>
        <taxon>Bacillati</taxon>
        <taxon>Actinomycetota</taxon>
        <taxon>Actinomycetes</taxon>
        <taxon>Kitasatosporales</taxon>
        <taxon>Streptomycetaceae</taxon>
        <taxon>Streptomyces</taxon>
    </lineage>
</organism>
<reference evidence="2 3" key="1">
    <citation type="submission" date="2023-05" db="EMBL/GenBank/DDBJ databases">
        <title>Streptantibioticus silvisoli sp. nov., acidotolerant actinomycetes 1 from pine litter.</title>
        <authorList>
            <person name="Swiecimska M."/>
            <person name="Golinska P."/>
            <person name="Sangal V."/>
            <person name="Wachnowicz B."/>
            <person name="Goodfellow M."/>
        </authorList>
    </citation>
    <scope>NUCLEOTIDE SEQUENCE [LARGE SCALE GENOMIC DNA]</scope>
    <source>
        <strain evidence="2 3">DSM 42109</strain>
    </source>
</reference>
<protein>
    <submittedName>
        <fullName evidence="2">Serine protease</fullName>
    </submittedName>
</protein>
<comment type="caution">
    <text evidence="2">The sequence shown here is derived from an EMBL/GenBank/DDBJ whole genome shotgun (WGS) entry which is preliminary data.</text>
</comment>
<dbReference type="Gene3D" id="2.40.10.10">
    <property type="entry name" value="Trypsin-like serine proteases"/>
    <property type="match status" value="2"/>
</dbReference>
<dbReference type="Proteomes" id="UP001214441">
    <property type="component" value="Unassembled WGS sequence"/>
</dbReference>
<evidence type="ECO:0000256" key="1">
    <source>
        <dbReference type="SAM" id="SignalP"/>
    </source>
</evidence>
<dbReference type="InterPro" id="IPR009003">
    <property type="entry name" value="Peptidase_S1_PA"/>
</dbReference>
<dbReference type="GO" id="GO:0008233">
    <property type="term" value="F:peptidase activity"/>
    <property type="evidence" value="ECO:0007669"/>
    <property type="project" value="UniProtKB-KW"/>
</dbReference>
<dbReference type="InterPro" id="IPR043504">
    <property type="entry name" value="Peptidase_S1_PA_chymotrypsin"/>
</dbReference>
<gene>
    <name evidence="2" type="ORF">NMN56_022015</name>
</gene>
<dbReference type="SUPFAM" id="SSF50494">
    <property type="entry name" value="Trypsin-like serine proteases"/>
    <property type="match status" value="1"/>
</dbReference>
<keyword evidence="3" id="KW-1185">Reference proteome</keyword>
<dbReference type="EMBL" id="JANCPR020000022">
    <property type="protein sequence ID" value="MDJ1134589.1"/>
    <property type="molecule type" value="Genomic_DNA"/>
</dbReference>
<feature type="chain" id="PRO_5045210882" evidence="1">
    <location>
        <begin position="38"/>
        <end position="304"/>
    </location>
</feature>
<sequence length="304" mass="30970">MKRPLVGSLATALFGAAALAGIAAAPAAAATSGTATAATSNAVTAGGTAAGTTAPNKAPAAAPSFEGTVALSNCSGSVVKMPESQPGDPALVLSNGHCLEEGMPEPGKVITDQPSNRSFTVLKADGSNAGTVRATKIAYATMTDTDVSLYEVGSTYEQIESKFGVKALEVEAAHPTQGNAITVVSGYWKETYGCAIDGFAHQLKEDGWTMKDSIRYTADCRTKGGTSGSPVVDDASGKVVGVNNTRNENGEECTLNNPCEVDENGNTTVHEGIGYGQQTYIITPCVGAGSKIDLSREGCTLPKP</sequence>
<evidence type="ECO:0000313" key="2">
    <source>
        <dbReference type="EMBL" id="MDJ1134589.1"/>
    </source>
</evidence>
<dbReference type="GO" id="GO:0006508">
    <property type="term" value="P:proteolysis"/>
    <property type="evidence" value="ECO:0007669"/>
    <property type="project" value="UniProtKB-KW"/>
</dbReference>
<dbReference type="RefSeq" id="WP_274040998.1">
    <property type="nucleotide sequence ID" value="NZ_JANCPR020000022.1"/>
</dbReference>
<keyword evidence="1" id="KW-0732">Signal</keyword>
<accession>A0ABT7A0K8</accession>
<name>A0ABT7A0K8_9ACTN</name>
<proteinExistence type="predicted"/>
<dbReference type="Pfam" id="PF13365">
    <property type="entry name" value="Trypsin_2"/>
    <property type="match status" value="1"/>
</dbReference>
<feature type="signal peptide" evidence="1">
    <location>
        <begin position="1"/>
        <end position="37"/>
    </location>
</feature>
<evidence type="ECO:0000313" key="3">
    <source>
        <dbReference type="Proteomes" id="UP001214441"/>
    </source>
</evidence>
<keyword evidence="2" id="KW-0645">Protease</keyword>
<keyword evidence="2" id="KW-0378">Hydrolase</keyword>